<feature type="chain" id="PRO_5042311428" description="Carboxypeptidase" evidence="2">
    <location>
        <begin position="17"/>
        <end position="457"/>
    </location>
</feature>
<dbReference type="Gene3D" id="3.40.50.12670">
    <property type="match status" value="1"/>
</dbReference>
<dbReference type="PROSITE" id="PS00131">
    <property type="entry name" value="CARBOXYPEPT_SER_SER"/>
    <property type="match status" value="1"/>
</dbReference>
<evidence type="ECO:0000313" key="3">
    <source>
        <dbReference type="EMBL" id="CAI2369134.1"/>
    </source>
</evidence>
<evidence type="ECO:0000256" key="1">
    <source>
        <dbReference type="ARBA" id="ARBA00009431"/>
    </source>
</evidence>
<dbReference type="InterPro" id="IPR018202">
    <property type="entry name" value="Ser_caboxypep_ser_AS"/>
</dbReference>
<dbReference type="InterPro" id="IPR001563">
    <property type="entry name" value="Peptidase_S10"/>
</dbReference>
<dbReference type="Proteomes" id="UP001295684">
    <property type="component" value="Unassembled WGS sequence"/>
</dbReference>
<comment type="caution">
    <text evidence="3">The sequence shown here is derived from an EMBL/GenBank/DDBJ whole genome shotgun (WGS) entry which is preliminary data.</text>
</comment>
<proteinExistence type="inferred from homology"/>
<sequence length="457" mass="52020">MKIIIFSLLIISAIFAAREADLMAGPLPGCSNDNFNQYSGYLDVTSSKKFHYVFVESQNDPANDPLLFWFNGGPGCSSMIGFISENGPCVFLDDADHTPQDNPHSWNKFANIVYLESPASVGFNHFTGIPTYNDEKVSHENLKAVQEWFQAFPEYKEHELYLSGESYAGIYVPYLALRIDEYNQESNDHINLKGFFIGNGVTNWKYDTTPAFVELAFAHGLINLDLQERINKANCDFTEVGGSTSLKCRYLLSEFYEQTKHVYPYDIYRPPEEIYTSPNPGNLLKSLLFSDDDESECRYGGFAGAVRNMPKRSSNEFLPVKRYLNKEEVKAALNIPSQYSWSECKGIGYTKSKEASQWIYPKLKGRYRMMHYSGTTDAVVPTIGTERWMNDLGWPTVTDRKPWFSEPLLIGGYTESREGNLDFITIHGTGHMVPQWKRPESAIAISHWLAEDDLPRE</sequence>
<evidence type="ECO:0000313" key="4">
    <source>
        <dbReference type="EMBL" id="CAI2369135.1"/>
    </source>
</evidence>
<dbReference type="SUPFAM" id="SSF53474">
    <property type="entry name" value="alpha/beta-Hydrolases"/>
    <property type="match status" value="1"/>
</dbReference>
<feature type="signal peptide" evidence="2">
    <location>
        <begin position="1"/>
        <end position="16"/>
    </location>
</feature>
<dbReference type="PANTHER" id="PTHR11802">
    <property type="entry name" value="SERINE PROTEASE FAMILY S10 SERINE CARBOXYPEPTIDASE"/>
    <property type="match status" value="1"/>
</dbReference>
<keyword evidence="2" id="KW-0378">Hydrolase</keyword>
<dbReference type="EMBL" id="CAMPGE010010286">
    <property type="protein sequence ID" value="CAI2369134.1"/>
    <property type="molecule type" value="Genomic_DNA"/>
</dbReference>
<dbReference type="PANTHER" id="PTHR11802:SF201">
    <property type="entry name" value="CARBOXYPEPTIDASE"/>
    <property type="match status" value="1"/>
</dbReference>
<comment type="similarity">
    <text evidence="1 2">Belongs to the peptidase S10 family.</text>
</comment>
<keyword evidence="2" id="KW-0121">Carboxypeptidase</keyword>
<organism evidence="3 5">
    <name type="scientific">Euplotes crassus</name>
    <dbReference type="NCBI Taxonomy" id="5936"/>
    <lineage>
        <taxon>Eukaryota</taxon>
        <taxon>Sar</taxon>
        <taxon>Alveolata</taxon>
        <taxon>Ciliophora</taxon>
        <taxon>Intramacronucleata</taxon>
        <taxon>Spirotrichea</taxon>
        <taxon>Hypotrichia</taxon>
        <taxon>Euplotida</taxon>
        <taxon>Euplotidae</taxon>
        <taxon>Moneuplotes</taxon>
    </lineage>
</organism>
<evidence type="ECO:0000256" key="2">
    <source>
        <dbReference type="RuleBase" id="RU361156"/>
    </source>
</evidence>
<dbReference type="EMBL" id="CAMPGE010010287">
    <property type="protein sequence ID" value="CAI2369135.1"/>
    <property type="molecule type" value="Genomic_DNA"/>
</dbReference>
<dbReference type="AlphaFoldDB" id="A0AAD1UI02"/>
<dbReference type="InterPro" id="IPR029058">
    <property type="entry name" value="AB_hydrolase_fold"/>
</dbReference>
<dbReference type="GO" id="GO:0004185">
    <property type="term" value="F:serine-type carboxypeptidase activity"/>
    <property type="evidence" value="ECO:0007669"/>
    <property type="project" value="UniProtKB-UniRule"/>
</dbReference>
<evidence type="ECO:0000313" key="5">
    <source>
        <dbReference type="Proteomes" id="UP001295684"/>
    </source>
</evidence>
<dbReference type="PRINTS" id="PR00724">
    <property type="entry name" value="CRBOXYPTASEC"/>
</dbReference>
<keyword evidence="5" id="KW-1185">Reference proteome</keyword>
<accession>A0AAD1UI02</accession>
<reference evidence="3" key="1">
    <citation type="submission" date="2023-07" db="EMBL/GenBank/DDBJ databases">
        <authorList>
            <consortium name="AG Swart"/>
            <person name="Singh M."/>
            <person name="Singh A."/>
            <person name="Seah K."/>
            <person name="Emmerich C."/>
        </authorList>
    </citation>
    <scope>NUCLEOTIDE SEQUENCE</scope>
    <source>
        <strain evidence="3">DP1</strain>
    </source>
</reference>
<keyword evidence="2" id="KW-0645">Protease</keyword>
<dbReference type="Gene3D" id="3.40.50.1820">
    <property type="entry name" value="alpha/beta hydrolase"/>
    <property type="match status" value="1"/>
</dbReference>
<keyword evidence="2" id="KW-0732">Signal</keyword>
<name>A0AAD1UI02_EUPCR</name>
<dbReference type="EC" id="3.4.16.-" evidence="2"/>
<gene>
    <name evidence="3" type="ORF">ECRASSUSDP1_LOCUS10432</name>
    <name evidence="4" type="ORF">ECRASSUSDP1_LOCUS10433</name>
</gene>
<protein>
    <recommendedName>
        <fullName evidence="2">Carboxypeptidase</fullName>
        <ecNumber evidence="2">3.4.16.-</ecNumber>
    </recommendedName>
</protein>
<dbReference type="GO" id="GO:0006508">
    <property type="term" value="P:proteolysis"/>
    <property type="evidence" value="ECO:0007669"/>
    <property type="project" value="UniProtKB-KW"/>
</dbReference>
<dbReference type="Pfam" id="PF00450">
    <property type="entry name" value="Peptidase_S10"/>
    <property type="match status" value="1"/>
</dbReference>